<dbReference type="Gene3D" id="3.40.50.300">
    <property type="entry name" value="P-loop containing nucleotide triphosphate hydrolases"/>
    <property type="match status" value="1"/>
</dbReference>
<keyword evidence="11" id="KW-1185">Reference proteome</keyword>
<keyword evidence="6 8" id="KW-0067">ATP-binding</keyword>
<dbReference type="HAMAP" id="MF_00165">
    <property type="entry name" value="Thymidylate_kinase"/>
    <property type="match status" value="1"/>
</dbReference>
<dbReference type="EC" id="2.7.4.9" evidence="8"/>
<dbReference type="InterPro" id="IPR018094">
    <property type="entry name" value="Thymidylate_kinase"/>
</dbReference>
<reference evidence="10 11" key="1">
    <citation type="submission" date="2016-10" db="EMBL/GenBank/DDBJ databases">
        <authorList>
            <person name="de Groot N.N."/>
        </authorList>
    </citation>
    <scope>NUCLEOTIDE SEQUENCE [LARGE SCALE GENOMIC DNA]</scope>
    <source>
        <strain evidence="10 11">EP1-55-1</strain>
    </source>
</reference>
<dbReference type="SUPFAM" id="SSF52540">
    <property type="entry name" value="P-loop containing nucleoside triphosphate hydrolases"/>
    <property type="match status" value="1"/>
</dbReference>
<dbReference type="PANTHER" id="PTHR10344:SF4">
    <property type="entry name" value="UMP-CMP KINASE 2, MITOCHONDRIAL"/>
    <property type="match status" value="1"/>
</dbReference>
<keyword evidence="2 8" id="KW-0808">Transferase</keyword>
<accession>A0A1I5PXU8</accession>
<evidence type="ECO:0000256" key="3">
    <source>
        <dbReference type="ARBA" id="ARBA00022727"/>
    </source>
</evidence>
<dbReference type="STRING" id="223786.SAMN05216234_11744"/>
<dbReference type="EMBL" id="FOXB01000017">
    <property type="protein sequence ID" value="SFP38923.1"/>
    <property type="molecule type" value="Genomic_DNA"/>
</dbReference>
<comment type="catalytic activity">
    <reaction evidence="7 8">
        <text>dTMP + ATP = dTDP + ADP</text>
        <dbReference type="Rhea" id="RHEA:13517"/>
        <dbReference type="ChEBI" id="CHEBI:30616"/>
        <dbReference type="ChEBI" id="CHEBI:58369"/>
        <dbReference type="ChEBI" id="CHEBI:63528"/>
        <dbReference type="ChEBI" id="CHEBI:456216"/>
        <dbReference type="EC" id="2.7.4.9"/>
    </reaction>
</comment>
<dbReference type="RefSeq" id="WP_092912417.1">
    <property type="nucleotide sequence ID" value="NZ_FOXB01000017.1"/>
</dbReference>
<dbReference type="GO" id="GO:0006235">
    <property type="term" value="P:dTTP biosynthetic process"/>
    <property type="evidence" value="ECO:0007669"/>
    <property type="project" value="UniProtKB-UniRule"/>
</dbReference>
<dbReference type="AlphaFoldDB" id="A0A1I5PXU8"/>
<feature type="domain" description="Thymidylate kinase-like" evidence="9">
    <location>
        <begin position="5"/>
        <end position="185"/>
    </location>
</feature>
<evidence type="ECO:0000313" key="10">
    <source>
        <dbReference type="EMBL" id="SFP38923.1"/>
    </source>
</evidence>
<dbReference type="Proteomes" id="UP000199227">
    <property type="component" value="Unassembled WGS sequence"/>
</dbReference>
<dbReference type="Pfam" id="PF02223">
    <property type="entry name" value="Thymidylate_kin"/>
    <property type="match status" value="1"/>
</dbReference>
<dbReference type="InterPro" id="IPR027417">
    <property type="entry name" value="P-loop_NTPase"/>
</dbReference>
<dbReference type="GO" id="GO:0006227">
    <property type="term" value="P:dUDP biosynthetic process"/>
    <property type="evidence" value="ECO:0007669"/>
    <property type="project" value="TreeGrafter"/>
</dbReference>
<organism evidence="10 11">
    <name type="scientific">Hydrogenimonas thermophila</name>
    <dbReference type="NCBI Taxonomy" id="223786"/>
    <lineage>
        <taxon>Bacteria</taxon>
        <taxon>Pseudomonadati</taxon>
        <taxon>Campylobacterota</taxon>
        <taxon>Epsilonproteobacteria</taxon>
        <taxon>Campylobacterales</taxon>
        <taxon>Hydrogenimonadaceae</taxon>
        <taxon>Hydrogenimonas</taxon>
    </lineage>
</organism>
<keyword evidence="3 8" id="KW-0545">Nucleotide biosynthesis</keyword>
<dbReference type="GO" id="GO:0005829">
    <property type="term" value="C:cytosol"/>
    <property type="evidence" value="ECO:0007669"/>
    <property type="project" value="TreeGrafter"/>
</dbReference>
<keyword evidence="5 8" id="KW-0418">Kinase</keyword>
<keyword evidence="4 8" id="KW-0547">Nucleotide-binding</keyword>
<comment type="function">
    <text evidence="8">Phosphorylation of dTMP to form dTDP in both de novo and salvage pathways of dTTP synthesis.</text>
</comment>
<evidence type="ECO:0000256" key="4">
    <source>
        <dbReference type="ARBA" id="ARBA00022741"/>
    </source>
</evidence>
<evidence type="ECO:0000256" key="5">
    <source>
        <dbReference type="ARBA" id="ARBA00022777"/>
    </source>
</evidence>
<evidence type="ECO:0000256" key="7">
    <source>
        <dbReference type="ARBA" id="ARBA00048743"/>
    </source>
</evidence>
<protein>
    <recommendedName>
        <fullName evidence="8">Thymidylate kinase</fullName>
        <ecNumber evidence="8">2.7.4.9</ecNumber>
    </recommendedName>
    <alternativeName>
        <fullName evidence="8">dTMP kinase</fullName>
    </alternativeName>
</protein>
<dbReference type="OrthoDB" id="9774907at2"/>
<evidence type="ECO:0000256" key="6">
    <source>
        <dbReference type="ARBA" id="ARBA00022840"/>
    </source>
</evidence>
<dbReference type="InterPro" id="IPR039430">
    <property type="entry name" value="Thymidylate_kin-like_dom"/>
</dbReference>
<sequence length="192" mass="21665">MYIVFEGIDTVGKSTQIERIAKNFPDAIVTKEPGGTPLGKKIRKIVLDEGGIQPRSEILLFLADRAEHTESLIRPNLDKMILSDRSFISGIAYAHVHEKIEIEKLLELNRFATDSIFPDRIVLFTIDETTLKSRLGSKTSDAIEVRGIDYMMQVQQTMIDIVDSLGIDHIKIDAKLPIDEITQKIINYIKQG</sequence>
<dbReference type="CDD" id="cd01672">
    <property type="entry name" value="TMPK"/>
    <property type="match status" value="1"/>
</dbReference>
<evidence type="ECO:0000256" key="2">
    <source>
        <dbReference type="ARBA" id="ARBA00022679"/>
    </source>
</evidence>
<evidence type="ECO:0000256" key="1">
    <source>
        <dbReference type="ARBA" id="ARBA00009776"/>
    </source>
</evidence>
<dbReference type="NCBIfam" id="TIGR00041">
    <property type="entry name" value="DTMP_kinase"/>
    <property type="match status" value="1"/>
</dbReference>
<evidence type="ECO:0000313" key="11">
    <source>
        <dbReference type="Proteomes" id="UP000199227"/>
    </source>
</evidence>
<name>A0A1I5PXU8_9BACT</name>
<dbReference type="GO" id="GO:0004798">
    <property type="term" value="F:dTMP kinase activity"/>
    <property type="evidence" value="ECO:0007669"/>
    <property type="project" value="UniProtKB-UniRule"/>
</dbReference>
<gene>
    <name evidence="8" type="primary">tmk</name>
    <name evidence="10" type="ORF">SAMN05216234_11744</name>
</gene>
<feature type="binding site" evidence="8">
    <location>
        <begin position="7"/>
        <end position="14"/>
    </location>
    <ligand>
        <name>ATP</name>
        <dbReference type="ChEBI" id="CHEBI:30616"/>
    </ligand>
</feature>
<dbReference type="PANTHER" id="PTHR10344">
    <property type="entry name" value="THYMIDYLATE KINASE"/>
    <property type="match status" value="1"/>
</dbReference>
<comment type="similarity">
    <text evidence="1 8">Belongs to the thymidylate kinase family.</text>
</comment>
<dbReference type="GO" id="GO:0005524">
    <property type="term" value="F:ATP binding"/>
    <property type="evidence" value="ECO:0007669"/>
    <property type="project" value="UniProtKB-UniRule"/>
</dbReference>
<dbReference type="GO" id="GO:0006233">
    <property type="term" value="P:dTDP biosynthetic process"/>
    <property type="evidence" value="ECO:0007669"/>
    <property type="project" value="InterPro"/>
</dbReference>
<proteinExistence type="inferred from homology"/>
<evidence type="ECO:0000259" key="9">
    <source>
        <dbReference type="Pfam" id="PF02223"/>
    </source>
</evidence>
<evidence type="ECO:0000256" key="8">
    <source>
        <dbReference type="HAMAP-Rule" id="MF_00165"/>
    </source>
</evidence>